<dbReference type="GO" id="GO:0005886">
    <property type="term" value="C:plasma membrane"/>
    <property type="evidence" value="ECO:0007669"/>
    <property type="project" value="UniProtKB-SubCell"/>
</dbReference>
<dbReference type="InterPro" id="IPR050427">
    <property type="entry name" value="Olfactory_Receptors"/>
</dbReference>
<dbReference type="Pfam" id="PF13853">
    <property type="entry name" value="7tm_4"/>
    <property type="match status" value="1"/>
</dbReference>
<protein>
    <recommendedName>
        <fullName evidence="11">Olfactory receptor</fullName>
    </recommendedName>
</protein>
<feature type="transmembrane region" description="Helical" evidence="11">
    <location>
        <begin position="99"/>
        <end position="120"/>
    </location>
</feature>
<evidence type="ECO:0000256" key="7">
    <source>
        <dbReference type="ARBA" id="ARBA00023157"/>
    </source>
</evidence>
<evidence type="ECO:0000256" key="8">
    <source>
        <dbReference type="ARBA" id="ARBA00023170"/>
    </source>
</evidence>
<feature type="transmembrane region" description="Helical" evidence="11">
    <location>
        <begin position="271"/>
        <end position="290"/>
    </location>
</feature>
<evidence type="ECO:0000259" key="12">
    <source>
        <dbReference type="PROSITE" id="PS50262"/>
    </source>
</evidence>
<evidence type="ECO:0000256" key="5">
    <source>
        <dbReference type="ARBA" id="ARBA00023040"/>
    </source>
</evidence>
<dbReference type="GeneID" id="114583333"/>
<reference evidence="13" key="2">
    <citation type="submission" date="2025-08" db="UniProtKB">
        <authorList>
            <consortium name="Ensembl"/>
        </authorList>
    </citation>
    <scope>IDENTIFICATION</scope>
</reference>
<dbReference type="InterPro" id="IPR000276">
    <property type="entry name" value="GPCR_Rhodpsn"/>
</dbReference>
<name>A0A670J812_PODMU</name>
<evidence type="ECO:0000256" key="3">
    <source>
        <dbReference type="ARBA" id="ARBA00022692"/>
    </source>
</evidence>
<keyword evidence="9 10" id="KW-0807">Transducer</keyword>
<reference evidence="13" key="3">
    <citation type="submission" date="2025-09" db="UniProtKB">
        <authorList>
            <consortium name="Ensembl"/>
        </authorList>
    </citation>
    <scope>IDENTIFICATION</scope>
</reference>
<evidence type="ECO:0000313" key="13">
    <source>
        <dbReference type="Ensembl" id="ENSPMRP00000019799.1"/>
    </source>
</evidence>
<evidence type="ECO:0000313" key="14">
    <source>
        <dbReference type="Proteomes" id="UP000472272"/>
    </source>
</evidence>
<dbReference type="RefSeq" id="XP_028560494.1">
    <property type="nucleotide sequence ID" value="XM_028704661.1"/>
</dbReference>
<dbReference type="Gene3D" id="1.20.1070.10">
    <property type="entry name" value="Rhodopsin 7-helix transmembrane proteins"/>
    <property type="match status" value="1"/>
</dbReference>
<comment type="subcellular location">
    <subcellularLocation>
        <location evidence="11">Cell membrane</location>
        <topology evidence="11">Multi-pass membrane protein</topology>
    </subcellularLocation>
    <subcellularLocation>
        <location evidence="1">Membrane</location>
        <topology evidence="1">Multi-pass membrane protein</topology>
    </subcellularLocation>
</comment>
<keyword evidence="14" id="KW-1185">Reference proteome</keyword>
<dbReference type="SUPFAM" id="SSF81321">
    <property type="entry name" value="Family A G protein-coupled receptor-like"/>
    <property type="match status" value="1"/>
</dbReference>
<evidence type="ECO:0000256" key="2">
    <source>
        <dbReference type="ARBA" id="ARBA00010663"/>
    </source>
</evidence>
<keyword evidence="8 10" id="KW-0675">Receptor</keyword>
<keyword evidence="4 11" id="KW-1133">Transmembrane helix</keyword>
<dbReference type="OMA" id="VISIKGC"/>
<keyword evidence="11" id="KW-0716">Sensory transduction</keyword>
<feature type="transmembrane region" description="Helical" evidence="11">
    <location>
        <begin position="237"/>
        <end position="259"/>
    </location>
</feature>
<keyword evidence="3 10" id="KW-0812">Transmembrane</keyword>
<feature type="transmembrane region" description="Helical" evidence="11">
    <location>
        <begin position="141"/>
        <end position="164"/>
    </location>
</feature>
<reference evidence="13 14" key="1">
    <citation type="journal article" date="2019" name="Proc. Natl. Acad. Sci. U.S.A.">
        <title>Regulatory changes in pterin and carotenoid genes underlie balanced color polymorphisms in the wall lizard.</title>
        <authorList>
            <person name="Andrade P."/>
            <person name="Pinho C."/>
            <person name="Perez I de Lanuza G."/>
            <person name="Afonso S."/>
            <person name="Brejcha J."/>
            <person name="Rubin C.J."/>
            <person name="Wallerman O."/>
            <person name="Pereira P."/>
            <person name="Sabatino S.J."/>
            <person name="Bellati A."/>
            <person name="Pellitteri-Rosa D."/>
            <person name="Bosakova Z."/>
            <person name="Bunikis I."/>
            <person name="Carretero M.A."/>
            <person name="Feiner N."/>
            <person name="Marsik P."/>
            <person name="Pauperio F."/>
            <person name="Salvi D."/>
            <person name="Soler L."/>
            <person name="While G.M."/>
            <person name="Uller T."/>
            <person name="Font E."/>
            <person name="Andersson L."/>
            <person name="Carneiro M."/>
        </authorList>
    </citation>
    <scope>NUCLEOTIDE SEQUENCE</scope>
</reference>
<dbReference type="Proteomes" id="UP000472272">
    <property type="component" value="Chromosome 13"/>
</dbReference>
<evidence type="ECO:0000256" key="11">
    <source>
        <dbReference type="RuleBase" id="RU363047"/>
    </source>
</evidence>
<gene>
    <name evidence="13" type="primary">LOC114583333</name>
</gene>
<dbReference type="PRINTS" id="PR00245">
    <property type="entry name" value="OLFACTORYR"/>
</dbReference>
<feature type="transmembrane region" description="Helical" evidence="11">
    <location>
        <begin position="61"/>
        <end position="79"/>
    </location>
</feature>
<comment type="similarity">
    <text evidence="2 10">Belongs to the G-protein coupled receptor 1 family.</text>
</comment>
<dbReference type="PRINTS" id="PR00237">
    <property type="entry name" value="GPCRRHODOPSN"/>
</dbReference>
<dbReference type="PROSITE" id="PS50262">
    <property type="entry name" value="G_PROTEIN_RECEP_F1_2"/>
    <property type="match status" value="1"/>
</dbReference>
<dbReference type="PROSITE" id="PS00237">
    <property type="entry name" value="G_PROTEIN_RECEP_F1_1"/>
    <property type="match status" value="1"/>
</dbReference>
<dbReference type="GeneTree" id="ENSGT00940000164054"/>
<dbReference type="GO" id="GO:0004984">
    <property type="term" value="F:olfactory receptor activity"/>
    <property type="evidence" value="ECO:0007669"/>
    <property type="project" value="InterPro"/>
</dbReference>
<organism evidence="13 14">
    <name type="scientific">Podarcis muralis</name>
    <name type="common">Wall lizard</name>
    <name type="synonym">Lacerta muralis</name>
    <dbReference type="NCBI Taxonomy" id="64176"/>
    <lineage>
        <taxon>Eukaryota</taxon>
        <taxon>Metazoa</taxon>
        <taxon>Chordata</taxon>
        <taxon>Craniata</taxon>
        <taxon>Vertebrata</taxon>
        <taxon>Euteleostomi</taxon>
        <taxon>Lepidosauria</taxon>
        <taxon>Squamata</taxon>
        <taxon>Bifurcata</taxon>
        <taxon>Unidentata</taxon>
        <taxon>Episquamata</taxon>
        <taxon>Laterata</taxon>
        <taxon>Lacertibaenia</taxon>
        <taxon>Lacertidae</taxon>
        <taxon>Podarcis</taxon>
    </lineage>
</organism>
<feature type="domain" description="G-protein coupled receptors family 1 profile" evidence="12">
    <location>
        <begin position="41"/>
        <end position="288"/>
    </location>
</feature>
<feature type="transmembrane region" description="Helical" evidence="11">
    <location>
        <begin position="25"/>
        <end position="49"/>
    </location>
</feature>
<evidence type="ECO:0000256" key="1">
    <source>
        <dbReference type="ARBA" id="ARBA00004141"/>
    </source>
</evidence>
<evidence type="ECO:0000256" key="4">
    <source>
        <dbReference type="ARBA" id="ARBA00022989"/>
    </source>
</evidence>
<dbReference type="GO" id="GO:0004930">
    <property type="term" value="F:G protein-coupled receptor activity"/>
    <property type="evidence" value="ECO:0007669"/>
    <property type="project" value="UniProtKB-KW"/>
</dbReference>
<keyword evidence="11" id="KW-1003">Cell membrane</keyword>
<dbReference type="Ensembl" id="ENSPMRT00000021030.1">
    <property type="protein sequence ID" value="ENSPMRP00000019799.1"/>
    <property type="gene ID" value="ENSPMRG00000012910.1"/>
</dbReference>
<feature type="transmembrane region" description="Helical" evidence="11">
    <location>
        <begin position="204"/>
        <end position="225"/>
    </location>
</feature>
<proteinExistence type="inferred from homology"/>
<evidence type="ECO:0000256" key="10">
    <source>
        <dbReference type="RuleBase" id="RU000688"/>
    </source>
</evidence>
<evidence type="ECO:0000256" key="9">
    <source>
        <dbReference type="ARBA" id="ARBA00023224"/>
    </source>
</evidence>
<dbReference type="InterPro" id="IPR017452">
    <property type="entry name" value="GPCR_Rhodpsn_7TM"/>
</dbReference>
<dbReference type="KEGG" id="pmua:114583333"/>
<dbReference type="OrthoDB" id="9015080at2759"/>
<dbReference type="FunFam" id="1.20.1070.10:FF:000012">
    <property type="entry name" value="Olfactory receptor"/>
    <property type="match status" value="1"/>
</dbReference>
<accession>A0A670J812</accession>
<dbReference type="AlphaFoldDB" id="A0A670J812"/>
<keyword evidence="5 10" id="KW-0297">G-protein coupled receptor</keyword>
<keyword evidence="7" id="KW-1015">Disulfide bond</keyword>
<evidence type="ECO:0000256" key="6">
    <source>
        <dbReference type="ARBA" id="ARBA00023136"/>
    </source>
</evidence>
<keyword evidence="11" id="KW-0552">Olfaction</keyword>
<sequence>MMEANQTMVTKFILLGLSETWEVQLFLFLFFLVLYVASVFTNILILSAIFSDHHLSDSPMFFLLGQLAFLDLCLPSFAIPNFFDFLSEHHVISFHGCMAQIFFLHLFAGSEMLLLIAMAYDRYVAIAHPLRYATLMNRHHCVGLGLASWAGGFLHATVQLGFIINAPFCGPNQVNSFFCDLPLVIKLACTDTYLLEVMMITNSGIMSLVCFIGLLLSYGFILYTIHSRSASERSTKAASTCTSHLIVVTMYFGPIMFIYLCPSTMLMIDKVLDIVSLFITPLLNPTIYALKNKEMKAALGSLLSRLSGQVSTQSHPHH</sequence>
<dbReference type="InterPro" id="IPR000725">
    <property type="entry name" value="Olfact_rcpt"/>
</dbReference>
<dbReference type="PANTHER" id="PTHR48002">
    <property type="entry name" value="OLFACTORY RECEPTOR"/>
    <property type="match status" value="1"/>
</dbReference>
<keyword evidence="6 11" id="KW-0472">Membrane</keyword>